<reference evidence="1 2" key="1">
    <citation type="submission" date="2008-04" db="EMBL/GenBank/DDBJ databases">
        <title>Draft genome sequence of Bacteroides intestinalis (DSM 17393).</title>
        <authorList>
            <person name="Sudarsanam P."/>
            <person name="Ley R."/>
            <person name="Guruge J."/>
            <person name="Turnbaugh P.J."/>
            <person name="Mahowald M."/>
            <person name="Liep D."/>
            <person name="Gordon J."/>
        </authorList>
    </citation>
    <scope>NUCLEOTIDE SEQUENCE [LARGE SCALE GENOMIC DNA]</scope>
    <source>
        <strain evidence="1 2">DSM 17393</strain>
    </source>
</reference>
<protein>
    <submittedName>
        <fullName evidence="1">Uncharacterized protein</fullName>
    </submittedName>
</protein>
<organism evidence="1 2">
    <name type="scientific">Bacteroides intestinalis DSM 17393</name>
    <dbReference type="NCBI Taxonomy" id="471870"/>
    <lineage>
        <taxon>Bacteria</taxon>
        <taxon>Pseudomonadati</taxon>
        <taxon>Bacteroidota</taxon>
        <taxon>Bacteroidia</taxon>
        <taxon>Bacteroidales</taxon>
        <taxon>Bacteroidaceae</taxon>
        <taxon>Bacteroides</taxon>
    </lineage>
</organism>
<dbReference type="AlphaFoldDB" id="B3C7T2"/>
<accession>B3C7T2</accession>
<dbReference type="EMBL" id="ABJL02000007">
    <property type="protein sequence ID" value="EDV06537.1"/>
    <property type="molecule type" value="Genomic_DNA"/>
</dbReference>
<name>B3C7T2_9BACE</name>
<gene>
    <name evidence="1" type="ORF">BACINT_01624</name>
</gene>
<evidence type="ECO:0000313" key="2">
    <source>
        <dbReference type="Proteomes" id="UP000004596"/>
    </source>
</evidence>
<proteinExistence type="predicted"/>
<reference evidence="1 2" key="2">
    <citation type="submission" date="2008-04" db="EMBL/GenBank/DDBJ databases">
        <authorList>
            <person name="Fulton L."/>
            <person name="Clifton S."/>
            <person name="Fulton B."/>
            <person name="Xu J."/>
            <person name="Minx P."/>
            <person name="Pepin K.H."/>
            <person name="Johnson M."/>
            <person name="Thiruvilangam P."/>
            <person name="Bhonagiri V."/>
            <person name="Nash W.E."/>
            <person name="Mardis E.R."/>
            <person name="Wilson R.K."/>
        </authorList>
    </citation>
    <scope>NUCLEOTIDE SEQUENCE [LARGE SCALE GENOMIC DNA]</scope>
    <source>
        <strain evidence="1 2">DSM 17393</strain>
    </source>
</reference>
<dbReference type="Proteomes" id="UP000004596">
    <property type="component" value="Unassembled WGS sequence"/>
</dbReference>
<comment type="caution">
    <text evidence="1">The sequence shown here is derived from an EMBL/GenBank/DDBJ whole genome shotgun (WGS) entry which is preliminary data.</text>
</comment>
<sequence length="56" mass="6376">MLIFHVTQDVINEYINVPGVGCRQNRSFFVFIKLAWAQVITATAQPVGIVDRKIKE</sequence>
<evidence type="ECO:0000313" key="1">
    <source>
        <dbReference type="EMBL" id="EDV06537.1"/>
    </source>
</evidence>
<dbReference type="STRING" id="471870.BACINT_01624"/>